<evidence type="ECO:0000256" key="1">
    <source>
        <dbReference type="SAM" id="MobiDB-lite"/>
    </source>
</evidence>
<dbReference type="Proteomes" id="UP001189429">
    <property type="component" value="Unassembled WGS sequence"/>
</dbReference>
<feature type="compositionally biased region" description="Low complexity" evidence="1">
    <location>
        <begin position="104"/>
        <end position="120"/>
    </location>
</feature>
<feature type="region of interest" description="Disordered" evidence="1">
    <location>
        <begin position="69"/>
        <end position="138"/>
    </location>
</feature>
<reference evidence="2" key="1">
    <citation type="submission" date="2023-10" db="EMBL/GenBank/DDBJ databases">
        <authorList>
            <person name="Chen Y."/>
            <person name="Shah S."/>
            <person name="Dougan E. K."/>
            <person name="Thang M."/>
            <person name="Chan C."/>
        </authorList>
    </citation>
    <scope>NUCLEOTIDE SEQUENCE [LARGE SCALE GENOMIC DNA]</scope>
</reference>
<feature type="compositionally biased region" description="Low complexity" evidence="1">
    <location>
        <begin position="69"/>
        <end position="78"/>
    </location>
</feature>
<keyword evidence="3" id="KW-1185">Reference proteome</keyword>
<name>A0ABN9RFS2_9DINO</name>
<sequence>MQGPGLSDGFRIDELGRMWSSCPNGLAVIDLGRRALLAKVNFNTNISNVEFGRGPDVWVTGLGHLSSAPCPSAARSARSPPPEARPFAARGGPATEGVARPRRLAGSLAGRGARLPRASSAPPPPTRERERGGGGGLSRLSFKAGAMFYCFVP</sequence>
<dbReference type="InterPro" id="IPR011042">
    <property type="entry name" value="6-blade_b-propeller_TolB-like"/>
</dbReference>
<protein>
    <recommendedName>
        <fullName evidence="4">Gluconolactonase</fullName>
    </recommendedName>
</protein>
<organism evidence="2 3">
    <name type="scientific">Prorocentrum cordatum</name>
    <dbReference type="NCBI Taxonomy" id="2364126"/>
    <lineage>
        <taxon>Eukaryota</taxon>
        <taxon>Sar</taxon>
        <taxon>Alveolata</taxon>
        <taxon>Dinophyceae</taxon>
        <taxon>Prorocentrales</taxon>
        <taxon>Prorocentraceae</taxon>
        <taxon>Prorocentrum</taxon>
    </lineage>
</organism>
<accession>A0ABN9RFS2</accession>
<evidence type="ECO:0008006" key="4">
    <source>
        <dbReference type="Google" id="ProtNLM"/>
    </source>
</evidence>
<dbReference type="EMBL" id="CAUYUJ010006407">
    <property type="protein sequence ID" value="CAK0817263.1"/>
    <property type="molecule type" value="Genomic_DNA"/>
</dbReference>
<evidence type="ECO:0000313" key="3">
    <source>
        <dbReference type="Proteomes" id="UP001189429"/>
    </source>
</evidence>
<gene>
    <name evidence="2" type="ORF">PCOR1329_LOCUS19914</name>
</gene>
<dbReference type="Gene3D" id="2.120.10.30">
    <property type="entry name" value="TolB, C-terminal domain"/>
    <property type="match status" value="1"/>
</dbReference>
<proteinExistence type="predicted"/>
<comment type="caution">
    <text evidence="2">The sequence shown here is derived from an EMBL/GenBank/DDBJ whole genome shotgun (WGS) entry which is preliminary data.</text>
</comment>
<evidence type="ECO:0000313" key="2">
    <source>
        <dbReference type="EMBL" id="CAK0817263.1"/>
    </source>
</evidence>